<dbReference type="RefSeq" id="WP_189534719.1">
    <property type="nucleotide sequence ID" value="NZ_BMSV01000006.1"/>
</dbReference>
<feature type="domain" description="DNA primase/polymerase bifunctional N-terminal" evidence="2">
    <location>
        <begin position="16"/>
        <end position="194"/>
    </location>
</feature>
<dbReference type="SUPFAM" id="SSF56747">
    <property type="entry name" value="Prim-pol domain"/>
    <property type="match status" value="1"/>
</dbReference>
<dbReference type="CDD" id="cd04859">
    <property type="entry name" value="Prim_Pol"/>
    <property type="match status" value="1"/>
</dbReference>
<dbReference type="Pfam" id="PF09250">
    <property type="entry name" value="Prim-Pol"/>
    <property type="match status" value="1"/>
</dbReference>
<comment type="caution">
    <text evidence="3">The sequence shown here is derived from an EMBL/GenBank/DDBJ whole genome shotgun (WGS) entry which is preliminary data.</text>
</comment>
<dbReference type="InterPro" id="IPR015330">
    <property type="entry name" value="DNA_primase/pol_bifunc_N"/>
</dbReference>
<name>A0A918B3F6_9ACTN</name>
<evidence type="ECO:0000259" key="2">
    <source>
        <dbReference type="SMART" id="SM00943"/>
    </source>
</evidence>
<organism evidence="3 4">
    <name type="scientific">Streptomyces roseolilacinus</name>
    <dbReference type="NCBI Taxonomy" id="66904"/>
    <lineage>
        <taxon>Bacteria</taxon>
        <taxon>Bacillati</taxon>
        <taxon>Actinomycetota</taxon>
        <taxon>Actinomycetes</taxon>
        <taxon>Kitasatosporales</taxon>
        <taxon>Streptomycetaceae</taxon>
        <taxon>Streptomyces</taxon>
    </lineage>
</organism>
<dbReference type="AlphaFoldDB" id="A0A918B3F6"/>
<feature type="domain" description="Primase C-terminal 1" evidence="1">
    <location>
        <begin position="230"/>
        <end position="296"/>
    </location>
</feature>
<sequence>MTQHVGARRASLLNAALDAAARGWHVFPLRPGAKRPALHHETQCPHTGACAGGHVKWEQRATTDPERIHAAWATGAFNIGLATGPSGLVVIDLDQPKEKGCSDAPGGAAFFGALCERAGQAVPATYRVRTTGGGHHLYFRAPAGARLRNTAGTLAPLVDTRAWGGYVVAPGSTVHGAPYEVVDDRPVLELPAWLLDILQAPPKPAAAGFRPVAPRDVSQVARVALERETTAVAATGEGGRNAALLRGARAVGRFVAWGDIPRHVAEEAFQEAGEAAGLPPAECRTTIRSALDWSIRTARPREAA</sequence>
<evidence type="ECO:0000259" key="1">
    <source>
        <dbReference type="SMART" id="SM00942"/>
    </source>
</evidence>
<gene>
    <name evidence="3" type="ORF">GCM10010249_34350</name>
</gene>
<dbReference type="Proteomes" id="UP000654123">
    <property type="component" value="Unassembled WGS sequence"/>
</dbReference>
<evidence type="ECO:0000313" key="4">
    <source>
        <dbReference type="Proteomes" id="UP000654123"/>
    </source>
</evidence>
<dbReference type="SMART" id="SM00942">
    <property type="entry name" value="PriCT_1"/>
    <property type="match status" value="1"/>
</dbReference>
<evidence type="ECO:0008006" key="5">
    <source>
        <dbReference type="Google" id="ProtNLM"/>
    </source>
</evidence>
<dbReference type="SMART" id="SM00943">
    <property type="entry name" value="Prim-Pol"/>
    <property type="match status" value="1"/>
</dbReference>
<dbReference type="InterPro" id="IPR014820">
    <property type="entry name" value="PriCT_1"/>
</dbReference>
<keyword evidence="4" id="KW-1185">Reference proteome</keyword>
<evidence type="ECO:0000313" key="3">
    <source>
        <dbReference type="EMBL" id="GGQ12825.1"/>
    </source>
</evidence>
<proteinExistence type="predicted"/>
<protein>
    <recommendedName>
        <fullName evidence="5">DNA primase</fullName>
    </recommendedName>
</protein>
<reference evidence="3" key="2">
    <citation type="submission" date="2020-09" db="EMBL/GenBank/DDBJ databases">
        <authorList>
            <person name="Sun Q."/>
            <person name="Ohkuma M."/>
        </authorList>
    </citation>
    <scope>NUCLEOTIDE SEQUENCE</scope>
    <source>
        <strain evidence="3">JCM 4335</strain>
    </source>
</reference>
<dbReference type="EMBL" id="BMSV01000006">
    <property type="protein sequence ID" value="GGQ12825.1"/>
    <property type="molecule type" value="Genomic_DNA"/>
</dbReference>
<accession>A0A918B3F6</accession>
<reference evidence="3" key="1">
    <citation type="journal article" date="2014" name="Int. J. Syst. Evol. Microbiol.">
        <title>Complete genome sequence of Corynebacterium casei LMG S-19264T (=DSM 44701T), isolated from a smear-ripened cheese.</title>
        <authorList>
            <consortium name="US DOE Joint Genome Institute (JGI-PGF)"/>
            <person name="Walter F."/>
            <person name="Albersmeier A."/>
            <person name="Kalinowski J."/>
            <person name="Ruckert C."/>
        </authorList>
    </citation>
    <scope>NUCLEOTIDE SEQUENCE</scope>
    <source>
        <strain evidence="3">JCM 4335</strain>
    </source>
</reference>